<feature type="region of interest" description="Disordered" evidence="1">
    <location>
        <begin position="1"/>
        <end position="108"/>
    </location>
</feature>
<accession>A0A0H5REZ9</accession>
<feature type="compositionally biased region" description="Low complexity" evidence="1">
    <location>
        <begin position="40"/>
        <end position="51"/>
    </location>
</feature>
<feature type="compositionally biased region" description="Polar residues" evidence="1">
    <location>
        <begin position="52"/>
        <end position="72"/>
    </location>
</feature>
<dbReference type="AlphaFoldDB" id="A0A0H5REZ9"/>
<organism evidence="2">
    <name type="scientific">Spongospora subterranea</name>
    <dbReference type="NCBI Taxonomy" id="70186"/>
    <lineage>
        <taxon>Eukaryota</taxon>
        <taxon>Sar</taxon>
        <taxon>Rhizaria</taxon>
        <taxon>Endomyxa</taxon>
        <taxon>Phytomyxea</taxon>
        <taxon>Plasmodiophorida</taxon>
        <taxon>Plasmodiophoridae</taxon>
        <taxon>Spongospora</taxon>
    </lineage>
</organism>
<protein>
    <submittedName>
        <fullName evidence="2">Uncharacterized protein</fullName>
    </submittedName>
</protein>
<reference evidence="2" key="1">
    <citation type="submission" date="2015-04" db="EMBL/GenBank/DDBJ databases">
        <title>The genome sequence of the plant pathogenic Rhizarian Plasmodiophora brassicae reveals insights in its biotrophic life cycle and the origin of chitin synthesis.</title>
        <authorList>
            <person name="Schwelm A."/>
            <person name="Fogelqvist J."/>
            <person name="Knaust A."/>
            <person name="Julke S."/>
            <person name="Lilja T."/>
            <person name="Dhandapani V."/>
            <person name="Bonilla-Rosso G."/>
            <person name="Karlsson M."/>
            <person name="Shevchenko A."/>
            <person name="Choi S.R."/>
            <person name="Kim H.G."/>
            <person name="Park J.Y."/>
            <person name="Lim Y.P."/>
            <person name="Ludwig-Muller J."/>
            <person name="Dixelius C."/>
        </authorList>
    </citation>
    <scope>NUCLEOTIDE SEQUENCE</scope>
    <source>
        <tissue evidence="2">Potato root galls</tissue>
    </source>
</reference>
<name>A0A0H5REZ9_9EUKA</name>
<proteinExistence type="predicted"/>
<evidence type="ECO:0000256" key="1">
    <source>
        <dbReference type="SAM" id="MobiDB-lite"/>
    </source>
</evidence>
<sequence length="122" mass="13306">YPRHLHHPSTVIPAVISGVTGRAPETSAESSPDASSMTGSSSQEIASKSSSDITRTSWPTPRLNGQTRTLSPNGLLKELEEQLSERGLFIDPGPHDSRRDQSSTVQYIVDSNFRDDSYSDCM</sequence>
<feature type="non-terminal residue" evidence="2">
    <location>
        <position position="1"/>
    </location>
</feature>
<evidence type="ECO:0000313" key="2">
    <source>
        <dbReference type="EMBL" id="CRZ12281.1"/>
    </source>
</evidence>
<feature type="compositionally biased region" description="Polar residues" evidence="1">
    <location>
        <begin position="27"/>
        <end position="39"/>
    </location>
</feature>
<dbReference type="EMBL" id="HACM01011839">
    <property type="protein sequence ID" value="CRZ12281.1"/>
    <property type="molecule type" value="Transcribed_RNA"/>
</dbReference>